<gene>
    <name evidence="2" type="ORF">DI533_03315</name>
</gene>
<protein>
    <submittedName>
        <fullName evidence="2">Uncharacterized protein</fullName>
    </submittedName>
</protein>
<evidence type="ECO:0000313" key="2">
    <source>
        <dbReference type="EMBL" id="PZQ99700.1"/>
    </source>
</evidence>
<keyword evidence="1" id="KW-1133">Transmembrane helix</keyword>
<feature type="transmembrane region" description="Helical" evidence="1">
    <location>
        <begin position="87"/>
        <end position="107"/>
    </location>
</feature>
<feature type="transmembrane region" description="Helical" evidence="1">
    <location>
        <begin position="127"/>
        <end position="150"/>
    </location>
</feature>
<keyword evidence="1" id="KW-0812">Transmembrane</keyword>
<dbReference type="AlphaFoldDB" id="A0A2W5UPG6"/>
<accession>A0A2W5UPG6</accession>
<dbReference type="Proteomes" id="UP000248975">
    <property type="component" value="Unassembled WGS sequence"/>
</dbReference>
<evidence type="ECO:0000313" key="3">
    <source>
        <dbReference type="Proteomes" id="UP000248975"/>
    </source>
</evidence>
<dbReference type="EMBL" id="QFQS01000001">
    <property type="protein sequence ID" value="PZQ99700.1"/>
    <property type="molecule type" value="Genomic_DNA"/>
</dbReference>
<comment type="caution">
    <text evidence="2">The sequence shown here is derived from an EMBL/GenBank/DDBJ whole genome shotgun (WGS) entry which is preliminary data.</text>
</comment>
<keyword evidence="1" id="KW-0472">Membrane</keyword>
<reference evidence="2 3" key="1">
    <citation type="submission" date="2017-08" db="EMBL/GenBank/DDBJ databases">
        <title>Infants hospitalized years apart are colonized by the same room-sourced microbial strains.</title>
        <authorList>
            <person name="Brooks B."/>
            <person name="Olm M.R."/>
            <person name="Firek B.A."/>
            <person name="Baker R."/>
            <person name="Thomas B.C."/>
            <person name="Morowitz M.J."/>
            <person name="Banfield J.F."/>
        </authorList>
    </citation>
    <scope>NUCLEOTIDE SEQUENCE [LARGE SCALE GENOMIC DNA]</scope>
    <source>
        <strain evidence="2">S2_003_000_R2_11</strain>
    </source>
</reference>
<organism evidence="2 3">
    <name type="scientific">Cereibacter sphaeroides</name>
    <name type="common">Rhodobacter sphaeroides</name>
    <dbReference type="NCBI Taxonomy" id="1063"/>
    <lineage>
        <taxon>Bacteria</taxon>
        <taxon>Pseudomonadati</taxon>
        <taxon>Pseudomonadota</taxon>
        <taxon>Alphaproteobacteria</taxon>
        <taxon>Rhodobacterales</taxon>
        <taxon>Paracoccaceae</taxon>
        <taxon>Cereibacter</taxon>
    </lineage>
</organism>
<feature type="transmembrane region" description="Helical" evidence="1">
    <location>
        <begin position="52"/>
        <end position="75"/>
    </location>
</feature>
<name>A0A2W5UPG6_CERSP</name>
<sequence length="175" mass="19495">MEMKGSAKRQSWKQWLKDELRLGLILFLYLWALLGLFVLNESVVNREHGFHIVFQGFAVANALVFTKVMLVLEGMDLSGWLSNRPKIFTILFEAAFCTALFLVVHCLERVIVGFFRSESTSAGMPAIGGGGVLGVFVVALILFVTLLPFFTFKIVARAIGPNRIEAILFQRPEAG</sequence>
<proteinExistence type="predicted"/>
<evidence type="ECO:0000256" key="1">
    <source>
        <dbReference type="SAM" id="Phobius"/>
    </source>
</evidence>
<feature type="transmembrane region" description="Helical" evidence="1">
    <location>
        <begin position="20"/>
        <end position="40"/>
    </location>
</feature>